<dbReference type="OrthoDB" id="6446967at2"/>
<proteinExistence type="predicted"/>
<organism evidence="3 4">
    <name type="scientific">Xenorhabdus eapokensis</name>
    <dbReference type="NCBI Taxonomy" id="1873482"/>
    <lineage>
        <taxon>Bacteria</taxon>
        <taxon>Pseudomonadati</taxon>
        <taxon>Pseudomonadota</taxon>
        <taxon>Gammaproteobacteria</taxon>
        <taxon>Enterobacterales</taxon>
        <taxon>Morganellaceae</taxon>
        <taxon>Xenorhabdus</taxon>
    </lineage>
</organism>
<keyword evidence="1" id="KW-1133">Transmembrane helix</keyword>
<keyword evidence="2" id="KW-0732">Signal</keyword>
<evidence type="ECO:0000256" key="1">
    <source>
        <dbReference type="SAM" id="Phobius"/>
    </source>
</evidence>
<keyword evidence="4" id="KW-1185">Reference proteome</keyword>
<keyword evidence="1" id="KW-0472">Membrane</keyword>
<evidence type="ECO:0000313" key="3">
    <source>
        <dbReference type="EMBL" id="OKP02012.1"/>
    </source>
</evidence>
<protein>
    <submittedName>
        <fullName evidence="3">Membrane protein</fullName>
    </submittedName>
</protein>
<name>A0A1Q5TP80_9GAMM</name>
<keyword evidence="1" id="KW-0812">Transmembrane</keyword>
<feature type="chain" id="PRO_5012682686" evidence="2">
    <location>
        <begin position="26"/>
        <end position="80"/>
    </location>
</feature>
<sequence length="80" mass="8200">MSIKSFCKKVALGATLTVSSVFAFADDAVSKAGDVDLTALTNNISFSGVLVALMAVAGSIITLYAGFAGIRWVLRTVKGA</sequence>
<dbReference type="RefSeq" id="WP_074024096.1">
    <property type="nucleotide sequence ID" value="NZ_CAWNAG010000090.1"/>
</dbReference>
<accession>A0A1Q5TP80</accession>
<reference evidence="3 4" key="1">
    <citation type="submission" date="2016-09" db="EMBL/GenBank/DDBJ databases">
        <title>Xenorhabdus thuongxuanensis sp. nov. and Xenorhabdus eapokensis sp. nov., isolated from Steinernema species.</title>
        <authorList>
            <person name="Kaempfer P."/>
            <person name="Tobias N.J."/>
            <person name="Phan Ke L."/>
            <person name="Bode H.B."/>
            <person name="Glaeser S.P."/>
        </authorList>
    </citation>
    <scope>NUCLEOTIDE SEQUENCE [LARGE SCALE GENOMIC DNA]</scope>
    <source>
        <strain evidence="3 4">DL20</strain>
    </source>
</reference>
<comment type="caution">
    <text evidence="3">The sequence shown here is derived from an EMBL/GenBank/DDBJ whole genome shotgun (WGS) entry which is preliminary data.</text>
</comment>
<dbReference type="Proteomes" id="UP000186268">
    <property type="component" value="Unassembled WGS sequence"/>
</dbReference>
<dbReference type="AlphaFoldDB" id="A0A1Q5TP80"/>
<evidence type="ECO:0000256" key="2">
    <source>
        <dbReference type="SAM" id="SignalP"/>
    </source>
</evidence>
<dbReference type="EMBL" id="MKGQ01000018">
    <property type="protein sequence ID" value="OKP02012.1"/>
    <property type="molecule type" value="Genomic_DNA"/>
</dbReference>
<dbReference type="STRING" id="1873482.Xedl_02516"/>
<feature type="transmembrane region" description="Helical" evidence="1">
    <location>
        <begin position="49"/>
        <end position="74"/>
    </location>
</feature>
<feature type="signal peptide" evidence="2">
    <location>
        <begin position="1"/>
        <end position="25"/>
    </location>
</feature>
<gene>
    <name evidence="3" type="ORF">Xedl_02516</name>
</gene>
<evidence type="ECO:0000313" key="4">
    <source>
        <dbReference type="Proteomes" id="UP000186268"/>
    </source>
</evidence>